<gene>
    <name evidence="6" type="ORF">RBH19_10065</name>
</gene>
<sequence>MDMSIKGDPLSAGVVVIRETTEGRRYLLLRAWNHWDFPKGKVEDGESPKQAALREVEEETTITELDFHWGERFRETGPYNRGKIARYYLARTRTRQVELPVNPELGRPEHAEYRWVTLEEAWELTSPRVRQILRWVARETGDRLPRSARRGPGQRTRRRRRPEAQTEGDDRN</sequence>
<dbReference type="PROSITE" id="PS51462">
    <property type="entry name" value="NUDIX"/>
    <property type="match status" value="1"/>
</dbReference>
<dbReference type="InterPro" id="IPR020084">
    <property type="entry name" value="NUDIX_hydrolase_CS"/>
</dbReference>
<evidence type="ECO:0000256" key="4">
    <source>
        <dbReference type="SAM" id="MobiDB-lite"/>
    </source>
</evidence>
<dbReference type="InterPro" id="IPR020476">
    <property type="entry name" value="Nudix_hydrolase"/>
</dbReference>
<accession>A0ABU0W8I6</accession>
<dbReference type="PANTHER" id="PTHR21340">
    <property type="entry name" value="DIADENOSINE 5,5-P1,P4-TETRAPHOSPHATE PYROPHOSPHOHYDROLASE MUTT"/>
    <property type="match status" value="1"/>
</dbReference>
<name>A0ABU0W8I6_9GAMM</name>
<comment type="similarity">
    <text evidence="3">Belongs to the Nudix hydrolase family.</text>
</comment>
<dbReference type="PRINTS" id="PR00502">
    <property type="entry name" value="NUDIXFAMILY"/>
</dbReference>
<comment type="caution">
    <text evidence="6">The sequence shown here is derived from an EMBL/GenBank/DDBJ whole genome shotgun (WGS) entry which is preliminary data.</text>
</comment>
<comment type="cofactor">
    <cofactor evidence="1">
        <name>Mg(2+)</name>
        <dbReference type="ChEBI" id="CHEBI:18420"/>
    </cofactor>
</comment>
<dbReference type="InterPro" id="IPR000086">
    <property type="entry name" value="NUDIX_hydrolase_dom"/>
</dbReference>
<dbReference type="Gene3D" id="3.90.79.10">
    <property type="entry name" value="Nucleoside Triphosphate Pyrophosphohydrolase"/>
    <property type="match status" value="1"/>
</dbReference>
<evidence type="ECO:0000256" key="1">
    <source>
        <dbReference type="ARBA" id="ARBA00001946"/>
    </source>
</evidence>
<dbReference type="InterPro" id="IPR051325">
    <property type="entry name" value="Nudix_hydrolase_domain"/>
</dbReference>
<evidence type="ECO:0000313" key="6">
    <source>
        <dbReference type="EMBL" id="MDQ2070223.1"/>
    </source>
</evidence>
<evidence type="ECO:0000259" key="5">
    <source>
        <dbReference type="PROSITE" id="PS51462"/>
    </source>
</evidence>
<feature type="domain" description="Nudix hydrolase" evidence="5">
    <location>
        <begin position="7"/>
        <end position="138"/>
    </location>
</feature>
<evidence type="ECO:0000313" key="7">
    <source>
        <dbReference type="Proteomes" id="UP001239019"/>
    </source>
</evidence>
<dbReference type="SUPFAM" id="SSF55811">
    <property type="entry name" value="Nudix"/>
    <property type="match status" value="1"/>
</dbReference>
<dbReference type="PANTHER" id="PTHR21340:SF0">
    <property type="entry name" value="BIS(5'-NUCLEOSYL)-TETRAPHOSPHATASE [ASYMMETRICAL]"/>
    <property type="match status" value="1"/>
</dbReference>
<dbReference type="Pfam" id="PF00293">
    <property type="entry name" value="NUDIX"/>
    <property type="match status" value="1"/>
</dbReference>
<dbReference type="Proteomes" id="UP001239019">
    <property type="component" value="Unassembled WGS sequence"/>
</dbReference>
<keyword evidence="7" id="KW-1185">Reference proteome</keyword>
<evidence type="ECO:0000256" key="2">
    <source>
        <dbReference type="ARBA" id="ARBA00022801"/>
    </source>
</evidence>
<dbReference type="InterPro" id="IPR015797">
    <property type="entry name" value="NUDIX_hydrolase-like_dom_sf"/>
</dbReference>
<dbReference type="PROSITE" id="PS00893">
    <property type="entry name" value="NUDIX_BOX"/>
    <property type="match status" value="1"/>
</dbReference>
<dbReference type="EMBL" id="JAVDDT010000006">
    <property type="protein sequence ID" value="MDQ2070223.1"/>
    <property type="molecule type" value="Genomic_DNA"/>
</dbReference>
<dbReference type="RefSeq" id="WP_306728717.1">
    <property type="nucleotide sequence ID" value="NZ_JAVDDT010000006.1"/>
</dbReference>
<protein>
    <submittedName>
        <fullName evidence="6">NUDIX domain-containing protein</fullName>
    </submittedName>
</protein>
<reference evidence="6 7" key="1">
    <citation type="submission" date="2023-08" db="EMBL/GenBank/DDBJ databases">
        <title>Whole-genome sequencing of halo(alkali)philic microorganisms from hypersaline lakes.</title>
        <authorList>
            <person name="Sorokin D.Y."/>
            <person name="Abbas B."/>
            <person name="Merkel A.Y."/>
        </authorList>
    </citation>
    <scope>NUCLEOTIDE SEQUENCE [LARGE SCALE GENOMIC DNA]</scope>
    <source>
        <strain evidence="6 7">AB-CW4</strain>
    </source>
</reference>
<organism evidence="6 7">
    <name type="scientific">Natronospira bacteriovora</name>
    <dbReference type="NCBI Taxonomy" id="3069753"/>
    <lineage>
        <taxon>Bacteria</taxon>
        <taxon>Pseudomonadati</taxon>
        <taxon>Pseudomonadota</taxon>
        <taxon>Gammaproteobacteria</taxon>
        <taxon>Natronospirales</taxon>
        <taxon>Natronospiraceae</taxon>
        <taxon>Natronospira</taxon>
    </lineage>
</organism>
<feature type="region of interest" description="Disordered" evidence="4">
    <location>
        <begin position="141"/>
        <end position="172"/>
    </location>
</feature>
<proteinExistence type="inferred from homology"/>
<evidence type="ECO:0000256" key="3">
    <source>
        <dbReference type="RuleBase" id="RU003476"/>
    </source>
</evidence>
<keyword evidence="2 3" id="KW-0378">Hydrolase</keyword>
<feature type="compositionally biased region" description="Basic and acidic residues" evidence="4">
    <location>
        <begin position="162"/>
        <end position="172"/>
    </location>
</feature>